<accession>A0A1B4FQI1</accession>
<dbReference type="InterPro" id="IPR011990">
    <property type="entry name" value="TPR-like_helical_dom_sf"/>
</dbReference>
<dbReference type="SUPFAM" id="SSF48452">
    <property type="entry name" value="TPR-like"/>
    <property type="match status" value="1"/>
</dbReference>
<dbReference type="PROSITE" id="PS50005">
    <property type="entry name" value="TPR"/>
    <property type="match status" value="1"/>
</dbReference>
<keyword evidence="6" id="KW-0677">Repeat</keyword>
<dbReference type="PANTHER" id="PTHR44835:SF1">
    <property type="entry name" value="PROTEIN O-GLCNAC TRANSFERASE"/>
    <property type="match status" value="1"/>
</dbReference>
<evidence type="ECO:0000259" key="9">
    <source>
        <dbReference type="Pfam" id="PF13844"/>
    </source>
</evidence>
<dbReference type="Gene3D" id="1.25.40.10">
    <property type="entry name" value="Tetratricopeptide repeat domain"/>
    <property type="match status" value="2"/>
</dbReference>
<protein>
    <recommendedName>
        <fullName evidence="3">protein O-GlcNAc transferase</fullName>
        <ecNumber evidence="3">2.4.1.255</ecNumber>
    </recommendedName>
</protein>
<evidence type="ECO:0000256" key="4">
    <source>
        <dbReference type="ARBA" id="ARBA00022676"/>
    </source>
</evidence>
<dbReference type="PANTHER" id="PTHR44835">
    <property type="entry name" value="UDP-N-ACETYLGLUCOSAMINE--PEPTIDE N-ACETYLGLUCOSAMINYLTRANSFERASE SPINDLY-RELATED"/>
    <property type="match status" value="1"/>
</dbReference>
<keyword evidence="4" id="KW-0328">Glycosyltransferase</keyword>
<dbReference type="Pfam" id="PF13176">
    <property type="entry name" value="TPR_7"/>
    <property type="match status" value="1"/>
</dbReference>
<evidence type="ECO:0000256" key="8">
    <source>
        <dbReference type="PROSITE-ProRule" id="PRU00339"/>
    </source>
</evidence>
<dbReference type="GO" id="GO:0097363">
    <property type="term" value="F:protein O-acetylglucosaminyltransferase activity"/>
    <property type="evidence" value="ECO:0007669"/>
    <property type="project" value="UniProtKB-EC"/>
</dbReference>
<organism evidence="10 11">
    <name type="scientific">Burkholderia mayonis</name>
    <dbReference type="NCBI Taxonomy" id="1385591"/>
    <lineage>
        <taxon>Bacteria</taxon>
        <taxon>Pseudomonadati</taxon>
        <taxon>Pseudomonadota</taxon>
        <taxon>Betaproteobacteria</taxon>
        <taxon>Burkholderiales</taxon>
        <taxon>Burkholderiaceae</taxon>
        <taxon>Burkholderia</taxon>
        <taxon>pseudomallei group</taxon>
    </lineage>
</organism>
<evidence type="ECO:0000256" key="5">
    <source>
        <dbReference type="ARBA" id="ARBA00022679"/>
    </source>
</evidence>
<comment type="similarity">
    <text evidence="2">Belongs to the glycosyltransferase 41 family. O-GlcNAc transferase subfamily.</text>
</comment>
<sequence>MSADLIKRSLVALLRASIAGGLADRLGNILTSELLDAASDPDMYYLAGNVELRAGNFERAMPLFLRASELAPQWDAPLNNLGVCYERRNRREDAYRCYAMAAARAPRDKNIVRNAAFLAFNLGTEHYRRIAAKHLAALLEHYPADAGLHAKLGYVYSHLGDRERALTHAMCAVELDSQCVAGIVQKVAFRLPVAYRSSDEIDAVRSALRDALDDMADDVDRAVALSPISPDAFRDVWCDALFYLTYNGRSNVDLIGQFSDQLGRLMRSAFPAAEASAARAWRTRRRQAGGRKIRLAFVSAFFNGHSIWKIPTVGYYEHLDRDVVEIFTYHVGTVSDRFTDDAGRLSDAFFASTLIHEVIEQLTVDAPDAIVFPDVGMHFVAYCLTCLRLAPLQVQLLGHPDTSGSAAIDYVVSPSAMESPGTDAFYRETLLRLPGLGCAYSFDYPKPAAVTRAFFGFAPDDIVFVSPQSTFKYVPEDDDIYPLIALRVGPRCRFAFFPRSDASSVRIFEDRMRRAFARHRLSYDAHVTCLRDPLSQPEFIALCASGDLFLDNPAWSGHNTVLDALHGGAVVLCLEGSFMRQRHAAALMRHLDFPQLVARDKAELIDLCARHARDAAFRDEYRTLLAERLPSLASPESVYAFQAFLIERMEAISDRATAA</sequence>
<evidence type="ECO:0000256" key="3">
    <source>
        <dbReference type="ARBA" id="ARBA00011970"/>
    </source>
</evidence>
<comment type="pathway">
    <text evidence="1">Protein modification; protein glycosylation.</text>
</comment>
<evidence type="ECO:0000313" key="11">
    <source>
        <dbReference type="Proteomes" id="UP000067711"/>
    </source>
</evidence>
<keyword evidence="5" id="KW-0808">Transferase</keyword>
<dbReference type="Gene3D" id="3.40.50.11380">
    <property type="match status" value="1"/>
</dbReference>
<proteinExistence type="inferred from homology"/>
<evidence type="ECO:0000313" key="10">
    <source>
        <dbReference type="EMBL" id="AOJ05928.1"/>
    </source>
</evidence>
<dbReference type="InterPro" id="IPR029489">
    <property type="entry name" value="OGT/SEC/SPY_C"/>
</dbReference>
<dbReference type="Gene3D" id="3.40.50.2000">
    <property type="entry name" value="Glycogen Phosphorylase B"/>
    <property type="match status" value="1"/>
</dbReference>
<dbReference type="EMBL" id="CP013388">
    <property type="protein sequence ID" value="AOJ05928.1"/>
    <property type="molecule type" value="Genomic_DNA"/>
</dbReference>
<evidence type="ECO:0000256" key="2">
    <source>
        <dbReference type="ARBA" id="ARBA00005386"/>
    </source>
</evidence>
<dbReference type="AlphaFoldDB" id="A0A1B4FQI1"/>
<dbReference type="Pfam" id="PF13181">
    <property type="entry name" value="TPR_8"/>
    <property type="match status" value="1"/>
</dbReference>
<dbReference type="InterPro" id="IPR019734">
    <property type="entry name" value="TPR_rpt"/>
</dbReference>
<evidence type="ECO:0000256" key="6">
    <source>
        <dbReference type="ARBA" id="ARBA00022737"/>
    </source>
</evidence>
<evidence type="ECO:0000256" key="1">
    <source>
        <dbReference type="ARBA" id="ARBA00004922"/>
    </source>
</evidence>
<keyword evidence="7 8" id="KW-0802">TPR repeat</keyword>
<evidence type="ECO:0000256" key="7">
    <source>
        <dbReference type="ARBA" id="ARBA00022803"/>
    </source>
</evidence>
<reference evidence="10 11" key="1">
    <citation type="submission" date="2015-12" db="EMBL/GenBank/DDBJ databases">
        <title>Diversity of Burkholderia near neighbor genomes.</title>
        <authorList>
            <person name="Sahl J."/>
            <person name="Wagner D."/>
            <person name="Keim P."/>
        </authorList>
    </citation>
    <scope>NUCLEOTIDE SEQUENCE [LARGE SCALE GENOMIC DNA]</scope>
    <source>
        <strain evidence="10 11">BDU8</strain>
    </source>
</reference>
<gene>
    <name evidence="10" type="ORF">WS71_00265</name>
</gene>
<name>A0A1B4FQI1_9BURK</name>
<dbReference type="InterPro" id="IPR051939">
    <property type="entry name" value="Glycosyltr_41/O-GlcNAc_trsf"/>
</dbReference>
<feature type="domain" description="O-GlcNAc transferase C-terminal" evidence="9">
    <location>
        <begin position="545"/>
        <end position="623"/>
    </location>
</feature>
<dbReference type="Pfam" id="PF13844">
    <property type="entry name" value="Glyco_transf_41"/>
    <property type="match status" value="1"/>
</dbReference>
<dbReference type="SMART" id="SM00028">
    <property type="entry name" value="TPR"/>
    <property type="match status" value="3"/>
</dbReference>
<dbReference type="RefSeq" id="WP_066489216.1">
    <property type="nucleotide sequence ID" value="NZ_CP013388.1"/>
</dbReference>
<dbReference type="EC" id="2.4.1.255" evidence="3"/>
<feature type="repeat" description="TPR" evidence="8">
    <location>
        <begin position="41"/>
        <end position="74"/>
    </location>
</feature>
<dbReference type="Proteomes" id="UP000067711">
    <property type="component" value="Chromosome 2"/>
</dbReference>